<keyword evidence="3 5" id="KW-0067">ATP-binding</keyword>
<feature type="domain" description="ABC transporter" evidence="4">
    <location>
        <begin position="1"/>
        <end position="221"/>
    </location>
</feature>
<dbReference type="PANTHER" id="PTHR42788:SF20">
    <property type="entry name" value="ABC TRANSPORTER ATP-BINDING PROTEIN"/>
    <property type="match status" value="1"/>
</dbReference>
<evidence type="ECO:0000256" key="1">
    <source>
        <dbReference type="ARBA" id="ARBA00022448"/>
    </source>
</evidence>
<dbReference type="InterPro" id="IPR003593">
    <property type="entry name" value="AAA+_ATPase"/>
</dbReference>
<keyword evidence="2" id="KW-0547">Nucleotide-binding</keyword>
<dbReference type="Proteomes" id="UP001500218">
    <property type="component" value="Unassembled WGS sequence"/>
</dbReference>
<accession>A0ABP4Y944</accession>
<proteinExistence type="predicted"/>
<keyword evidence="6" id="KW-1185">Reference proteome</keyword>
<keyword evidence="1" id="KW-0813">Transport</keyword>
<dbReference type="SMART" id="SM00382">
    <property type="entry name" value="AAA"/>
    <property type="match status" value="1"/>
</dbReference>
<dbReference type="PANTHER" id="PTHR42788">
    <property type="entry name" value="TAURINE IMPORT ATP-BINDING PROTEIN-RELATED"/>
    <property type="match status" value="1"/>
</dbReference>
<reference evidence="6" key="1">
    <citation type="journal article" date="2019" name="Int. J. Syst. Evol. Microbiol.">
        <title>The Global Catalogue of Microorganisms (GCM) 10K type strain sequencing project: providing services to taxonomists for standard genome sequencing and annotation.</title>
        <authorList>
            <consortium name="The Broad Institute Genomics Platform"/>
            <consortium name="The Broad Institute Genome Sequencing Center for Infectious Disease"/>
            <person name="Wu L."/>
            <person name="Ma J."/>
        </authorList>
    </citation>
    <scope>NUCLEOTIDE SEQUENCE [LARGE SCALE GENOMIC DNA]</scope>
    <source>
        <strain evidence="6">JCM 13250</strain>
    </source>
</reference>
<dbReference type="InterPro" id="IPR050166">
    <property type="entry name" value="ABC_transporter_ATP-bind"/>
</dbReference>
<organism evidence="5 6">
    <name type="scientific">Luedemannella flava</name>
    <dbReference type="NCBI Taxonomy" id="349316"/>
    <lineage>
        <taxon>Bacteria</taxon>
        <taxon>Bacillati</taxon>
        <taxon>Actinomycetota</taxon>
        <taxon>Actinomycetes</taxon>
        <taxon>Micromonosporales</taxon>
        <taxon>Micromonosporaceae</taxon>
        <taxon>Luedemannella</taxon>
    </lineage>
</organism>
<sequence length="242" mass="25645">MEFAGVSVAFGGTQALAGVDLTVHRGEMVALVGPSGCGKSTLLRLAAGFQGPTAGTVSVTGDSLGYVFQDATLMPWRSVQRNVELPGQLAGLPATERRRLAADAIARVGLTGFERHRPAQLSGGMRMRVSIARALTMRPDLYLFDEPFGALDEMTRERLGEELNSLFVAESFAGLFVTHSIPEGVFLATRVVVLSGRPGRIVADIPVPFDYPRPPESRYSPEFAATAATVSAALRGAAEVAV</sequence>
<evidence type="ECO:0000256" key="2">
    <source>
        <dbReference type="ARBA" id="ARBA00022741"/>
    </source>
</evidence>
<dbReference type="InterPro" id="IPR017871">
    <property type="entry name" value="ABC_transporter-like_CS"/>
</dbReference>
<gene>
    <name evidence="5" type="ORF">GCM10009682_27720</name>
</gene>
<dbReference type="InterPro" id="IPR027417">
    <property type="entry name" value="P-loop_NTPase"/>
</dbReference>
<evidence type="ECO:0000313" key="5">
    <source>
        <dbReference type="EMBL" id="GAA1804522.1"/>
    </source>
</evidence>
<comment type="caution">
    <text evidence="5">The sequence shown here is derived from an EMBL/GenBank/DDBJ whole genome shotgun (WGS) entry which is preliminary data.</text>
</comment>
<dbReference type="GO" id="GO:0005524">
    <property type="term" value="F:ATP binding"/>
    <property type="evidence" value="ECO:0007669"/>
    <property type="project" value="UniProtKB-KW"/>
</dbReference>
<protein>
    <submittedName>
        <fullName evidence="5">ABC transporter ATP-binding protein</fullName>
    </submittedName>
</protein>
<dbReference type="PROSITE" id="PS50893">
    <property type="entry name" value="ABC_TRANSPORTER_2"/>
    <property type="match status" value="1"/>
</dbReference>
<evidence type="ECO:0000256" key="3">
    <source>
        <dbReference type="ARBA" id="ARBA00022840"/>
    </source>
</evidence>
<dbReference type="PROSITE" id="PS00211">
    <property type="entry name" value="ABC_TRANSPORTER_1"/>
    <property type="match status" value="1"/>
</dbReference>
<dbReference type="Gene3D" id="3.40.50.300">
    <property type="entry name" value="P-loop containing nucleotide triphosphate hydrolases"/>
    <property type="match status" value="1"/>
</dbReference>
<evidence type="ECO:0000313" key="6">
    <source>
        <dbReference type="Proteomes" id="UP001500218"/>
    </source>
</evidence>
<dbReference type="EMBL" id="BAAALT010000076">
    <property type="protein sequence ID" value="GAA1804522.1"/>
    <property type="molecule type" value="Genomic_DNA"/>
</dbReference>
<dbReference type="CDD" id="cd03293">
    <property type="entry name" value="ABC_NrtD_SsuB_transporters"/>
    <property type="match status" value="1"/>
</dbReference>
<name>A0ABP4Y944_9ACTN</name>
<dbReference type="SUPFAM" id="SSF52540">
    <property type="entry name" value="P-loop containing nucleoside triphosphate hydrolases"/>
    <property type="match status" value="1"/>
</dbReference>
<evidence type="ECO:0000259" key="4">
    <source>
        <dbReference type="PROSITE" id="PS50893"/>
    </source>
</evidence>
<dbReference type="InterPro" id="IPR003439">
    <property type="entry name" value="ABC_transporter-like_ATP-bd"/>
</dbReference>
<dbReference type="Pfam" id="PF00005">
    <property type="entry name" value="ABC_tran"/>
    <property type="match status" value="1"/>
</dbReference>
<dbReference type="RefSeq" id="WP_344130645.1">
    <property type="nucleotide sequence ID" value="NZ_BAAALT010000076.1"/>
</dbReference>